<dbReference type="InterPro" id="IPR007016">
    <property type="entry name" value="O-antigen_ligase-rel_domated"/>
</dbReference>
<dbReference type="RefSeq" id="WP_215238244.1">
    <property type="nucleotide sequence ID" value="NZ_CAJRAF010000001.1"/>
</dbReference>
<dbReference type="Proteomes" id="UP000680038">
    <property type="component" value="Unassembled WGS sequence"/>
</dbReference>
<evidence type="ECO:0000256" key="3">
    <source>
        <dbReference type="ARBA" id="ARBA00022989"/>
    </source>
</evidence>
<evidence type="ECO:0000313" key="7">
    <source>
        <dbReference type="EMBL" id="CAG4995345.1"/>
    </source>
</evidence>
<evidence type="ECO:0000256" key="2">
    <source>
        <dbReference type="ARBA" id="ARBA00022692"/>
    </source>
</evidence>
<keyword evidence="8" id="KW-1185">Reference proteome</keyword>
<feature type="transmembrane region" description="Helical" evidence="5">
    <location>
        <begin position="249"/>
        <end position="264"/>
    </location>
</feature>
<sequence length="445" mass="50661">MIEIAFLLGLIIFSSLSKKENILYLIVFLLPFHTFIKSCFVYYEGGGNIFTVWKELVIIILCFKVYTNYHIKFSKNLSILLQIFLGVILVFYFFSNNHSDSLATLRDHLFPIILFVALSCCPLDVRVAKKTALIFAVSVIINCIMGFVQNFFLNIPISMLMGRIDFIDDSGYVQYKTTSARILGFERMSGIMGGPNTFGVFCSFTFVFFLGIFLNTKKFLFSFWERNLVLITAILSMVCLLFSFSRAGWVIAFLGALISLRLGAIKIHLRYLVVVGALTALSGFFLLEYFPQVGEVLYNSVTGKEASAADRSNNFNNALEINLTEPFGHGLGTTDHRYKSYEFFAESAFMNIAYEIGLLGLLLLILLHFAIFRKMYDYKGAEFRPFAKIAISVTLPTLLVCFVSINPYGMPYIYLWWLLLGLGINHFNHLSPMLKKRKRKVLKLV</sequence>
<keyword evidence="4 5" id="KW-0472">Membrane</keyword>
<feature type="transmembrane region" description="Helical" evidence="5">
    <location>
        <begin position="79"/>
        <end position="96"/>
    </location>
</feature>
<gene>
    <name evidence="7" type="ORF">DYBT9275_01614</name>
</gene>
<keyword evidence="3 5" id="KW-1133">Transmembrane helix</keyword>
<dbReference type="InterPro" id="IPR051533">
    <property type="entry name" value="WaaL-like"/>
</dbReference>
<reference evidence="7" key="1">
    <citation type="submission" date="2021-04" db="EMBL/GenBank/DDBJ databases">
        <authorList>
            <person name="Rodrigo-Torres L."/>
            <person name="Arahal R. D."/>
            <person name="Lucena T."/>
        </authorList>
    </citation>
    <scope>NUCLEOTIDE SEQUENCE</scope>
    <source>
        <strain evidence="7">CECT 9275</strain>
    </source>
</reference>
<dbReference type="PANTHER" id="PTHR37422">
    <property type="entry name" value="TEICHURONIC ACID BIOSYNTHESIS PROTEIN TUAE"/>
    <property type="match status" value="1"/>
</dbReference>
<proteinExistence type="predicted"/>
<evidence type="ECO:0000256" key="5">
    <source>
        <dbReference type="SAM" id="Phobius"/>
    </source>
</evidence>
<feature type="transmembrane region" description="Helical" evidence="5">
    <location>
        <begin position="197"/>
        <end position="215"/>
    </location>
</feature>
<protein>
    <recommendedName>
        <fullName evidence="6">O-antigen ligase-related domain-containing protein</fullName>
    </recommendedName>
</protein>
<name>A0A916JAX2_9BACT</name>
<feature type="transmembrane region" description="Helical" evidence="5">
    <location>
        <begin position="132"/>
        <end position="152"/>
    </location>
</feature>
<evidence type="ECO:0000256" key="4">
    <source>
        <dbReference type="ARBA" id="ARBA00023136"/>
    </source>
</evidence>
<comment type="subcellular location">
    <subcellularLocation>
        <location evidence="1">Membrane</location>
        <topology evidence="1">Multi-pass membrane protein</topology>
    </subcellularLocation>
</comment>
<feature type="transmembrane region" description="Helical" evidence="5">
    <location>
        <begin position="49"/>
        <end position="67"/>
    </location>
</feature>
<dbReference type="GO" id="GO:0016020">
    <property type="term" value="C:membrane"/>
    <property type="evidence" value="ECO:0007669"/>
    <property type="project" value="UniProtKB-SubCell"/>
</dbReference>
<dbReference type="AlphaFoldDB" id="A0A916JAX2"/>
<dbReference type="PANTHER" id="PTHR37422:SF17">
    <property type="entry name" value="O-ANTIGEN LIGASE"/>
    <property type="match status" value="1"/>
</dbReference>
<feature type="transmembrane region" description="Helical" evidence="5">
    <location>
        <begin position="227"/>
        <end position="243"/>
    </location>
</feature>
<feature type="transmembrane region" description="Helical" evidence="5">
    <location>
        <begin position="352"/>
        <end position="373"/>
    </location>
</feature>
<dbReference type="EMBL" id="CAJRAF010000001">
    <property type="protein sequence ID" value="CAG4995345.1"/>
    <property type="molecule type" value="Genomic_DNA"/>
</dbReference>
<feature type="domain" description="O-antigen ligase-related" evidence="6">
    <location>
        <begin position="232"/>
        <end position="365"/>
    </location>
</feature>
<feature type="transmembrane region" description="Helical" evidence="5">
    <location>
        <begin position="21"/>
        <end position="43"/>
    </location>
</feature>
<dbReference type="Pfam" id="PF04932">
    <property type="entry name" value="Wzy_C"/>
    <property type="match status" value="1"/>
</dbReference>
<feature type="transmembrane region" description="Helical" evidence="5">
    <location>
        <begin position="108"/>
        <end position="125"/>
    </location>
</feature>
<evidence type="ECO:0000256" key="1">
    <source>
        <dbReference type="ARBA" id="ARBA00004141"/>
    </source>
</evidence>
<evidence type="ECO:0000259" key="6">
    <source>
        <dbReference type="Pfam" id="PF04932"/>
    </source>
</evidence>
<accession>A0A916JAX2</accession>
<comment type="caution">
    <text evidence="7">The sequence shown here is derived from an EMBL/GenBank/DDBJ whole genome shotgun (WGS) entry which is preliminary data.</text>
</comment>
<keyword evidence="2 5" id="KW-0812">Transmembrane</keyword>
<feature type="transmembrane region" description="Helical" evidence="5">
    <location>
        <begin position="411"/>
        <end position="430"/>
    </location>
</feature>
<feature type="transmembrane region" description="Helical" evidence="5">
    <location>
        <begin position="385"/>
        <end position="405"/>
    </location>
</feature>
<organism evidence="7 8">
    <name type="scientific">Dyadobacter helix</name>
    <dbReference type="NCBI Taxonomy" id="2822344"/>
    <lineage>
        <taxon>Bacteria</taxon>
        <taxon>Pseudomonadati</taxon>
        <taxon>Bacteroidota</taxon>
        <taxon>Cytophagia</taxon>
        <taxon>Cytophagales</taxon>
        <taxon>Spirosomataceae</taxon>
        <taxon>Dyadobacter</taxon>
    </lineage>
</organism>
<feature type="transmembrane region" description="Helical" evidence="5">
    <location>
        <begin position="271"/>
        <end position="290"/>
    </location>
</feature>
<evidence type="ECO:0000313" key="8">
    <source>
        <dbReference type="Proteomes" id="UP000680038"/>
    </source>
</evidence>